<name>A0ABY5CN66_9GAMM</name>
<dbReference type="Proteomes" id="UP001056873">
    <property type="component" value="Chromosome"/>
</dbReference>
<proteinExistence type="predicted"/>
<dbReference type="EMBL" id="CP074347">
    <property type="protein sequence ID" value="USU99520.1"/>
    <property type="molecule type" value="Genomic_DNA"/>
</dbReference>
<evidence type="ECO:0000313" key="2">
    <source>
        <dbReference type="Proteomes" id="UP001056873"/>
    </source>
</evidence>
<dbReference type="RefSeq" id="WP_234585397.1">
    <property type="nucleotide sequence ID" value="NZ_CAMIPD010000001.1"/>
</dbReference>
<gene>
    <name evidence="1" type="ORF">KFQ06_15840</name>
</gene>
<sequence>MDTDDQGRELIDLELGRAVRLLIEENKAIGRDAIAAALKLKQRDEAGTPLEPVLAQAAHLVELGK</sequence>
<reference evidence="1" key="1">
    <citation type="journal article" date="2022" name="BMC Genomics">
        <title>Genome sequence of the entomopathogenic Serratia entomophila isolate 626 and characterisation of the species specific itaconate degradation pathway.</title>
        <authorList>
            <person name="Vaughan A.L."/>
            <person name="Altermann E."/>
            <person name="Glare T.R."/>
            <person name="Hurst M.R.H."/>
        </authorList>
    </citation>
    <scope>NUCLEOTIDE SEQUENCE</scope>
    <source>
        <strain evidence="1">626</strain>
    </source>
</reference>
<dbReference type="GeneID" id="75023505"/>
<organism evidence="1 2">
    <name type="scientific">Serratia entomophila</name>
    <dbReference type="NCBI Taxonomy" id="42906"/>
    <lineage>
        <taxon>Bacteria</taxon>
        <taxon>Pseudomonadati</taxon>
        <taxon>Pseudomonadota</taxon>
        <taxon>Gammaproteobacteria</taxon>
        <taxon>Enterobacterales</taxon>
        <taxon>Yersiniaceae</taxon>
        <taxon>Serratia</taxon>
    </lineage>
</organism>
<protein>
    <submittedName>
        <fullName evidence="1">Uncharacterized protein</fullName>
    </submittedName>
</protein>
<accession>A0ABY5CN66</accession>
<evidence type="ECO:0000313" key="1">
    <source>
        <dbReference type="EMBL" id="USU99520.1"/>
    </source>
</evidence>
<keyword evidence="2" id="KW-1185">Reference proteome</keyword>